<dbReference type="KEGG" id="kpf:IX53_05010"/>
<reference evidence="1 2" key="1">
    <citation type="submission" date="2015-04" db="EMBL/GenBank/DDBJ databases">
        <title>Complete Genome Sequence of Kosmotoga pacifica SLHLJ1.</title>
        <authorList>
            <person name="Jiang L.J."/>
            <person name="Shao Z.Z."/>
            <person name="Jebbar M."/>
        </authorList>
    </citation>
    <scope>NUCLEOTIDE SEQUENCE [LARGE SCALE GENOMIC DNA]</scope>
    <source>
        <strain evidence="1 2">SLHLJ1</strain>
    </source>
</reference>
<dbReference type="GO" id="GO:0046872">
    <property type="term" value="F:metal ion binding"/>
    <property type="evidence" value="ECO:0007669"/>
    <property type="project" value="InterPro"/>
</dbReference>
<evidence type="ECO:0008006" key="3">
    <source>
        <dbReference type="Google" id="ProtNLM"/>
    </source>
</evidence>
<dbReference type="AlphaFoldDB" id="A0A0G2ZB03"/>
<gene>
    <name evidence="1" type="ORF">IX53_05010</name>
</gene>
<dbReference type="OrthoDB" id="48730at2"/>
<protein>
    <recommendedName>
        <fullName evidence="3">HMA domain-containing protein</fullName>
    </recommendedName>
</protein>
<evidence type="ECO:0000313" key="1">
    <source>
        <dbReference type="EMBL" id="AKI97281.1"/>
    </source>
</evidence>
<organism evidence="1 2">
    <name type="scientific">Kosmotoga pacifica</name>
    <dbReference type="NCBI Taxonomy" id="1330330"/>
    <lineage>
        <taxon>Bacteria</taxon>
        <taxon>Thermotogati</taxon>
        <taxon>Thermotogota</taxon>
        <taxon>Thermotogae</taxon>
        <taxon>Kosmotogales</taxon>
        <taxon>Kosmotogaceae</taxon>
        <taxon>Kosmotoga</taxon>
    </lineage>
</organism>
<sequence>MARVVKIFQVKNLKSEEDEEKIKEILNALSGIVRADPMSKFGVIELEYEDAIIDRHTIKEELAKHGYEMLF</sequence>
<dbReference type="SUPFAM" id="SSF55008">
    <property type="entry name" value="HMA, heavy metal-associated domain"/>
    <property type="match status" value="1"/>
</dbReference>
<dbReference type="PATRIC" id="fig|1330330.3.peg.1008"/>
<evidence type="ECO:0000313" key="2">
    <source>
        <dbReference type="Proteomes" id="UP000035159"/>
    </source>
</evidence>
<proteinExistence type="predicted"/>
<dbReference type="STRING" id="1330330.IX53_05010"/>
<keyword evidence="2" id="KW-1185">Reference proteome</keyword>
<accession>A0A0G2ZB03</accession>
<dbReference type="InterPro" id="IPR036163">
    <property type="entry name" value="HMA_dom_sf"/>
</dbReference>
<dbReference type="Proteomes" id="UP000035159">
    <property type="component" value="Chromosome"/>
</dbReference>
<name>A0A0G2ZB03_9BACT</name>
<dbReference type="EMBL" id="CP011232">
    <property type="protein sequence ID" value="AKI97281.1"/>
    <property type="molecule type" value="Genomic_DNA"/>
</dbReference>
<dbReference type="RefSeq" id="WP_047754415.1">
    <property type="nucleotide sequence ID" value="NZ_CAJUHA010000008.1"/>
</dbReference>